<name>M2YP96_DOTSN</name>
<keyword evidence="3" id="KW-1185">Reference proteome</keyword>
<organism evidence="2 3">
    <name type="scientific">Dothistroma septosporum (strain NZE10 / CBS 128990)</name>
    <name type="common">Red band needle blight fungus</name>
    <name type="synonym">Mycosphaerella pini</name>
    <dbReference type="NCBI Taxonomy" id="675120"/>
    <lineage>
        <taxon>Eukaryota</taxon>
        <taxon>Fungi</taxon>
        <taxon>Dikarya</taxon>
        <taxon>Ascomycota</taxon>
        <taxon>Pezizomycotina</taxon>
        <taxon>Dothideomycetes</taxon>
        <taxon>Dothideomycetidae</taxon>
        <taxon>Mycosphaerellales</taxon>
        <taxon>Mycosphaerellaceae</taxon>
        <taxon>Dothistroma</taxon>
    </lineage>
</organism>
<feature type="compositionally biased region" description="Basic and acidic residues" evidence="1">
    <location>
        <begin position="77"/>
        <end position="96"/>
    </location>
</feature>
<evidence type="ECO:0000313" key="3">
    <source>
        <dbReference type="Proteomes" id="UP000016933"/>
    </source>
</evidence>
<protein>
    <submittedName>
        <fullName evidence="2">Uncharacterized protein</fullName>
    </submittedName>
</protein>
<dbReference type="HOGENOM" id="CLU_1540014_0_0_1"/>
<reference evidence="3" key="1">
    <citation type="journal article" date="2012" name="PLoS Genet.">
        <title>The genomes of the fungal plant pathogens Cladosporium fulvum and Dothistroma septosporum reveal adaptation to different hosts and lifestyles but also signatures of common ancestry.</title>
        <authorList>
            <person name="de Wit P.J.G.M."/>
            <person name="van der Burgt A."/>
            <person name="Oekmen B."/>
            <person name="Stergiopoulos I."/>
            <person name="Abd-Elsalam K.A."/>
            <person name="Aerts A.L."/>
            <person name="Bahkali A.H."/>
            <person name="Beenen H.G."/>
            <person name="Chettri P."/>
            <person name="Cox M.P."/>
            <person name="Datema E."/>
            <person name="de Vries R.P."/>
            <person name="Dhillon B."/>
            <person name="Ganley A.R."/>
            <person name="Griffiths S.A."/>
            <person name="Guo Y."/>
            <person name="Hamelin R.C."/>
            <person name="Henrissat B."/>
            <person name="Kabir M.S."/>
            <person name="Jashni M.K."/>
            <person name="Kema G."/>
            <person name="Klaubauf S."/>
            <person name="Lapidus A."/>
            <person name="Levasseur A."/>
            <person name="Lindquist E."/>
            <person name="Mehrabi R."/>
            <person name="Ohm R.A."/>
            <person name="Owen T.J."/>
            <person name="Salamov A."/>
            <person name="Schwelm A."/>
            <person name="Schijlen E."/>
            <person name="Sun H."/>
            <person name="van den Burg H.A."/>
            <person name="van Ham R.C.H.J."/>
            <person name="Zhang S."/>
            <person name="Goodwin S.B."/>
            <person name="Grigoriev I.V."/>
            <person name="Collemare J."/>
            <person name="Bradshaw R.E."/>
        </authorList>
    </citation>
    <scope>NUCLEOTIDE SEQUENCE [LARGE SCALE GENOMIC DNA]</scope>
    <source>
        <strain evidence="3">NZE10 / CBS 128990</strain>
    </source>
</reference>
<feature type="region of interest" description="Disordered" evidence="1">
    <location>
        <begin position="57"/>
        <end position="96"/>
    </location>
</feature>
<dbReference type="EMBL" id="KB446540">
    <property type="protein sequence ID" value="EME43446.1"/>
    <property type="molecule type" value="Genomic_DNA"/>
</dbReference>
<dbReference type="Proteomes" id="UP000016933">
    <property type="component" value="Unassembled WGS sequence"/>
</dbReference>
<reference evidence="2 3" key="2">
    <citation type="journal article" date="2012" name="PLoS Pathog.">
        <title>Diverse lifestyles and strategies of plant pathogenesis encoded in the genomes of eighteen Dothideomycetes fungi.</title>
        <authorList>
            <person name="Ohm R.A."/>
            <person name="Feau N."/>
            <person name="Henrissat B."/>
            <person name="Schoch C.L."/>
            <person name="Horwitz B.A."/>
            <person name="Barry K.W."/>
            <person name="Condon B.J."/>
            <person name="Copeland A.C."/>
            <person name="Dhillon B."/>
            <person name="Glaser F."/>
            <person name="Hesse C.N."/>
            <person name="Kosti I."/>
            <person name="LaButti K."/>
            <person name="Lindquist E.A."/>
            <person name="Lucas S."/>
            <person name="Salamov A.A."/>
            <person name="Bradshaw R.E."/>
            <person name="Ciuffetti L."/>
            <person name="Hamelin R.C."/>
            <person name="Kema G.H.J."/>
            <person name="Lawrence C."/>
            <person name="Scott J.A."/>
            <person name="Spatafora J.W."/>
            <person name="Turgeon B.G."/>
            <person name="de Wit P.J.G.M."/>
            <person name="Zhong S."/>
            <person name="Goodwin S.B."/>
            <person name="Grigoriev I.V."/>
        </authorList>
    </citation>
    <scope>NUCLEOTIDE SEQUENCE [LARGE SCALE GENOMIC DNA]</scope>
    <source>
        <strain evidence="3">NZE10 / CBS 128990</strain>
    </source>
</reference>
<proteinExistence type="predicted"/>
<gene>
    <name evidence="2" type="ORF">DOTSEDRAFT_35706</name>
</gene>
<evidence type="ECO:0000256" key="1">
    <source>
        <dbReference type="SAM" id="MobiDB-lite"/>
    </source>
</evidence>
<evidence type="ECO:0000313" key="2">
    <source>
        <dbReference type="EMBL" id="EME43446.1"/>
    </source>
</evidence>
<accession>M2YP96</accession>
<sequence>MTGFQPEQVTVISGWVNRYVIHTSISENAEIDSCCRGKFGQVIKNCADCVPRYEAVESSESGKRPQTTFNAAETAESSERGEQSNAEKTRGGSLEYDSRDKSEVICRISRRDYTVMAGKWLSGRQARLGKSSDGSEVTMQSAASARLLRRVLGNTNDKTSPASFSLYRLSLRKT</sequence>
<dbReference type="AlphaFoldDB" id="M2YP96"/>